<protein>
    <submittedName>
        <fullName evidence="2">Uncharacterized protein</fullName>
    </submittedName>
</protein>
<keyword evidence="1" id="KW-0812">Transmembrane</keyword>
<comment type="caution">
    <text evidence="2">The sequence shown here is derived from an EMBL/GenBank/DDBJ whole genome shotgun (WGS) entry which is preliminary data.</text>
</comment>
<dbReference type="RefSeq" id="WP_123235062.1">
    <property type="nucleotide sequence ID" value="NZ_RJSG01000003.1"/>
</dbReference>
<keyword evidence="1" id="KW-0472">Membrane</keyword>
<keyword evidence="3" id="KW-1185">Reference proteome</keyword>
<evidence type="ECO:0000313" key="3">
    <source>
        <dbReference type="Proteomes" id="UP000277094"/>
    </source>
</evidence>
<feature type="transmembrane region" description="Helical" evidence="1">
    <location>
        <begin position="35"/>
        <end position="56"/>
    </location>
</feature>
<sequence length="134" mass="13774">MSTRLGAAVLGALGGVLLAAGGGLSFITGQEPEWHRLLAVAGYTIAVWALVLLGYGVALAAPVWLRLLVSVAVPALGISIWQVVDQAIHDAGSGWRANAASWVLAGLLVLVIAVLSGRAATQVHGAHGYRPTHR</sequence>
<dbReference type="Proteomes" id="UP000277094">
    <property type="component" value="Unassembled WGS sequence"/>
</dbReference>
<dbReference type="AlphaFoldDB" id="A0A3N0DQ63"/>
<gene>
    <name evidence="2" type="ORF">EFL95_15705</name>
</gene>
<feature type="transmembrane region" description="Helical" evidence="1">
    <location>
        <begin position="63"/>
        <end position="84"/>
    </location>
</feature>
<evidence type="ECO:0000256" key="1">
    <source>
        <dbReference type="SAM" id="Phobius"/>
    </source>
</evidence>
<proteinExistence type="predicted"/>
<accession>A0A3N0DQ63</accession>
<reference evidence="2 3" key="1">
    <citation type="submission" date="2018-11" db="EMBL/GenBank/DDBJ databases">
        <authorList>
            <person name="Li F."/>
        </authorList>
    </citation>
    <scope>NUCLEOTIDE SEQUENCE [LARGE SCALE GENOMIC DNA]</scope>
    <source>
        <strain evidence="2 3">KIS18-7</strain>
    </source>
</reference>
<dbReference type="EMBL" id="RJSG01000003">
    <property type="protein sequence ID" value="RNL77473.1"/>
    <property type="molecule type" value="Genomic_DNA"/>
</dbReference>
<dbReference type="OrthoDB" id="9993501at2"/>
<evidence type="ECO:0000313" key="2">
    <source>
        <dbReference type="EMBL" id="RNL77473.1"/>
    </source>
</evidence>
<name>A0A3N0DQ63_9ACTN</name>
<feature type="transmembrane region" description="Helical" evidence="1">
    <location>
        <begin position="99"/>
        <end position="120"/>
    </location>
</feature>
<organism evidence="2 3">
    <name type="scientific">Nocardioides marmorisolisilvae</name>
    <dbReference type="NCBI Taxonomy" id="1542737"/>
    <lineage>
        <taxon>Bacteria</taxon>
        <taxon>Bacillati</taxon>
        <taxon>Actinomycetota</taxon>
        <taxon>Actinomycetes</taxon>
        <taxon>Propionibacteriales</taxon>
        <taxon>Nocardioidaceae</taxon>
        <taxon>Nocardioides</taxon>
    </lineage>
</organism>
<keyword evidence="1" id="KW-1133">Transmembrane helix</keyword>